<evidence type="ECO:0000313" key="3">
    <source>
        <dbReference type="Proteomes" id="UP001324287"/>
    </source>
</evidence>
<evidence type="ECO:0000256" key="1">
    <source>
        <dbReference type="SAM" id="MobiDB-lite"/>
    </source>
</evidence>
<dbReference type="EMBL" id="CP141261">
    <property type="protein sequence ID" value="WRL66605.1"/>
    <property type="molecule type" value="Genomic_DNA"/>
</dbReference>
<evidence type="ECO:0000313" key="2">
    <source>
        <dbReference type="EMBL" id="WRL66605.1"/>
    </source>
</evidence>
<accession>A0ABZ1B715</accession>
<name>A0ABZ1B715_9ACTN</name>
<sequence length="82" mass="8601">MPSSSMPRSRSPWARRGLVICSESRSTPPSCSATRAILVATVSGSPMKKAPSGPLVASNWARDGGEKPRSRETLSNSSCQPG</sequence>
<protein>
    <submittedName>
        <fullName evidence="2">Uncharacterized protein</fullName>
    </submittedName>
</protein>
<keyword evidence="3" id="KW-1185">Reference proteome</keyword>
<dbReference type="Proteomes" id="UP001324287">
    <property type="component" value="Chromosome"/>
</dbReference>
<gene>
    <name evidence="2" type="ORF">U6N30_15105</name>
</gene>
<reference evidence="2 3" key="1">
    <citation type="submission" date="2023-12" db="EMBL/GenBank/DDBJ databases">
        <title>Blastococcus brunescens sp. nov., an actonobacterium isolated from sandstone collected in sahara desert.</title>
        <authorList>
            <person name="Gtari M."/>
            <person name="Ghodhbane F."/>
        </authorList>
    </citation>
    <scope>NUCLEOTIDE SEQUENCE [LARGE SCALE GENOMIC DNA]</scope>
    <source>
        <strain evidence="2 3">BMG 8361</strain>
    </source>
</reference>
<dbReference type="RefSeq" id="WP_324277917.1">
    <property type="nucleotide sequence ID" value="NZ_CP141261.1"/>
</dbReference>
<feature type="compositionally biased region" description="Polar residues" evidence="1">
    <location>
        <begin position="73"/>
        <end position="82"/>
    </location>
</feature>
<organism evidence="2 3">
    <name type="scientific">Blastococcus brunescens</name>
    <dbReference type="NCBI Taxonomy" id="1564165"/>
    <lineage>
        <taxon>Bacteria</taxon>
        <taxon>Bacillati</taxon>
        <taxon>Actinomycetota</taxon>
        <taxon>Actinomycetes</taxon>
        <taxon>Geodermatophilales</taxon>
        <taxon>Geodermatophilaceae</taxon>
        <taxon>Blastococcus</taxon>
    </lineage>
</organism>
<feature type="compositionally biased region" description="Basic and acidic residues" evidence="1">
    <location>
        <begin position="63"/>
        <end position="72"/>
    </location>
</feature>
<proteinExistence type="predicted"/>
<feature type="region of interest" description="Disordered" evidence="1">
    <location>
        <begin position="45"/>
        <end position="82"/>
    </location>
</feature>